<sequence>MPTYNKLVRNRIPEIIKNSGKSFQTKTLDGPTYESELKTKLQEELNELLHAESRQERLEEMADLLEVVYALGKLEEIEPAELESVRKQKRAERGGFEDRILLIDVEE</sequence>
<dbReference type="InterPro" id="IPR038735">
    <property type="entry name" value="MSMEG_1276-like_NTP-PPase_dom"/>
</dbReference>
<evidence type="ECO:0000313" key="3">
    <source>
        <dbReference type="Proteomes" id="UP000678228"/>
    </source>
</evidence>
<name>A0A940WVP2_9BACI</name>
<dbReference type="SUPFAM" id="SSF101386">
    <property type="entry name" value="all-alpha NTP pyrophosphatases"/>
    <property type="match status" value="1"/>
</dbReference>
<protein>
    <submittedName>
        <fullName evidence="2">Nucleoside triphosphate pyrophosphohydrolase</fullName>
    </submittedName>
</protein>
<organism evidence="2 3">
    <name type="scientific">Halalkalibacter suaedae</name>
    <dbReference type="NCBI Taxonomy" id="2822140"/>
    <lineage>
        <taxon>Bacteria</taxon>
        <taxon>Bacillati</taxon>
        <taxon>Bacillota</taxon>
        <taxon>Bacilli</taxon>
        <taxon>Bacillales</taxon>
        <taxon>Bacillaceae</taxon>
        <taxon>Halalkalibacter</taxon>
    </lineage>
</organism>
<reference evidence="2" key="1">
    <citation type="submission" date="2021-03" db="EMBL/GenBank/DDBJ databases">
        <title>Bacillus suaedae sp. nov., isolated from Suaeda aralocaspica.</title>
        <authorList>
            <person name="Lei R.F.R."/>
        </authorList>
    </citation>
    <scope>NUCLEOTIDE SEQUENCE</scope>
    <source>
        <strain evidence="2">YZJH907-2</strain>
    </source>
</reference>
<dbReference type="Proteomes" id="UP000678228">
    <property type="component" value="Unassembled WGS sequence"/>
</dbReference>
<dbReference type="AlphaFoldDB" id="A0A940WVP2"/>
<gene>
    <name evidence="2" type="ORF">J7W16_21505</name>
</gene>
<dbReference type="EMBL" id="JAGKSQ010000021">
    <property type="protein sequence ID" value="MBP3953644.1"/>
    <property type="molecule type" value="Genomic_DNA"/>
</dbReference>
<evidence type="ECO:0000313" key="2">
    <source>
        <dbReference type="EMBL" id="MBP3953644.1"/>
    </source>
</evidence>
<proteinExistence type="predicted"/>
<dbReference type="RefSeq" id="WP_210599498.1">
    <property type="nucleotide sequence ID" value="NZ_JAGKSQ010000021.1"/>
</dbReference>
<keyword evidence="1" id="KW-0175">Coiled coil</keyword>
<dbReference type="InterPro" id="IPR021130">
    <property type="entry name" value="PRib-ATP_PPHydrolase-like"/>
</dbReference>
<dbReference type="Pfam" id="PF01503">
    <property type="entry name" value="PRA-PH"/>
    <property type="match status" value="1"/>
</dbReference>
<accession>A0A940WVP2</accession>
<keyword evidence="3" id="KW-1185">Reference proteome</keyword>
<evidence type="ECO:0000256" key="1">
    <source>
        <dbReference type="SAM" id="Coils"/>
    </source>
</evidence>
<dbReference type="CDD" id="cd11532">
    <property type="entry name" value="NTP-PPase_COG4997"/>
    <property type="match status" value="1"/>
</dbReference>
<feature type="coiled-coil region" evidence="1">
    <location>
        <begin position="34"/>
        <end position="61"/>
    </location>
</feature>
<comment type="caution">
    <text evidence="2">The sequence shown here is derived from an EMBL/GenBank/DDBJ whole genome shotgun (WGS) entry which is preliminary data.</text>
</comment>